<name>A0A016V4K9_9BILA</name>
<dbReference type="EMBL" id="JARK01001353">
    <property type="protein sequence ID" value="EYC22191.1"/>
    <property type="molecule type" value="Genomic_DNA"/>
</dbReference>
<proteinExistence type="predicted"/>
<accession>A0A016V4K9</accession>
<organism evidence="1 2">
    <name type="scientific">Ancylostoma ceylanicum</name>
    <dbReference type="NCBI Taxonomy" id="53326"/>
    <lineage>
        <taxon>Eukaryota</taxon>
        <taxon>Metazoa</taxon>
        <taxon>Ecdysozoa</taxon>
        <taxon>Nematoda</taxon>
        <taxon>Chromadorea</taxon>
        <taxon>Rhabditida</taxon>
        <taxon>Rhabditina</taxon>
        <taxon>Rhabditomorpha</taxon>
        <taxon>Strongyloidea</taxon>
        <taxon>Ancylostomatidae</taxon>
        <taxon>Ancylostomatinae</taxon>
        <taxon>Ancylostoma</taxon>
    </lineage>
</organism>
<evidence type="ECO:0000313" key="2">
    <source>
        <dbReference type="Proteomes" id="UP000024635"/>
    </source>
</evidence>
<reference evidence="2" key="1">
    <citation type="journal article" date="2015" name="Nat. Genet.">
        <title>The genome and transcriptome of the zoonotic hookworm Ancylostoma ceylanicum identify infection-specific gene families.</title>
        <authorList>
            <person name="Schwarz E.M."/>
            <person name="Hu Y."/>
            <person name="Antoshechkin I."/>
            <person name="Miller M.M."/>
            <person name="Sternberg P.W."/>
            <person name="Aroian R.V."/>
        </authorList>
    </citation>
    <scope>NUCLEOTIDE SEQUENCE</scope>
    <source>
        <strain evidence="2">HY135</strain>
    </source>
</reference>
<protein>
    <submittedName>
        <fullName evidence="1">Uncharacterized protein</fullName>
    </submittedName>
</protein>
<keyword evidence="2" id="KW-1185">Reference proteome</keyword>
<dbReference type="Proteomes" id="UP000024635">
    <property type="component" value="Unassembled WGS sequence"/>
</dbReference>
<sequence length="71" mass="7795">MQAITAEETEAALKPMMSHEVTGSSDVAMDLWNSQCWRSDWLASFSDQIAAEASAPEVAAKHHNSDMEARN</sequence>
<evidence type="ECO:0000313" key="1">
    <source>
        <dbReference type="EMBL" id="EYC22191.1"/>
    </source>
</evidence>
<dbReference type="AlphaFoldDB" id="A0A016V4K9"/>
<gene>
    <name evidence="1" type="primary">Acey_s0017.g3204</name>
    <name evidence="1" type="ORF">Y032_0017g3204</name>
</gene>
<comment type="caution">
    <text evidence="1">The sequence shown here is derived from an EMBL/GenBank/DDBJ whole genome shotgun (WGS) entry which is preliminary data.</text>
</comment>